<accession>A0A8J7Q4B3</accession>
<dbReference type="Gene3D" id="2.40.30.170">
    <property type="match status" value="1"/>
</dbReference>
<dbReference type="Pfam" id="PF25893">
    <property type="entry name" value="HH_CzcB"/>
    <property type="match status" value="1"/>
</dbReference>
<dbReference type="Proteomes" id="UP000664417">
    <property type="component" value="Unassembled WGS sequence"/>
</dbReference>
<dbReference type="SUPFAM" id="SSF111369">
    <property type="entry name" value="HlyD-like secretion proteins"/>
    <property type="match status" value="1"/>
</dbReference>
<dbReference type="GO" id="GO:0015679">
    <property type="term" value="P:plasma membrane copper ion transport"/>
    <property type="evidence" value="ECO:0007669"/>
    <property type="project" value="TreeGrafter"/>
</dbReference>
<dbReference type="InterPro" id="IPR051909">
    <property type="entry name" value="MFP_Cation_Efflux"/>
</dbReference>
<gene>
    <name evidence="6" type="ORF">J3U88_03320</name>
</gene>
<evidence type="ECO:0000256" key="2">
    <source>
        <dbReference type="ARBA" id="ARBA00022448"/>
    </source>
</evidence>
<evidence type="ECO:0000313" key="6">
    <source>
        <dbReference type="EMBL" id="MBO1317476.1"/>
    </source>
</evidence>
<keyword evidence="2" id="KW-0813">Transport</keyword>
<evidence type="ECO:0000259" key="3">
    <source>
        <dbReference type="Pfam" id="PF25893"/>
    </source>
</evidence>
<reference evidence="6" key="1">
    <citation type="submission" date="2021-03" db="EMBL/GenBank/DDBJ databases">
        <authorList>
            <person name="Wang G."/>
        </authorList>
    </citation>
    <scope>NUCLEOTIDE SEQUENCE</scope>
    <source>
        <strain evidence="6">KCTC 12899</strain>
    </source>
</reference>
<dbReference type="Gene3D" id="2.40.420.20">
    <property type="match status" value="1"/>
</dbReference>
<evidence type="ECO:0000259" key="5">
    <source>
        <dbReference type="Pfam" id="PF25973"/>
    </source>
</evidence>
<proteinExistence type="inferred from homology"/>
<evidence type="ECO:0000313" key="7">
    <source>
        <dbReference type="Proteomes" id="UP000664417"/>
    </source>
</evidence>
<organism evidence="6 7">
    <name type="scientific">Acanthopleuribacter pedis</name>
    <dbReference type="NCBI Taxonomy" id="442870"/>
    <lineage>
        <taxon>Bacteria</taxon>
        <taxon>Pseudomonadati</taxon>
        <taxon>Acidobacteriota</taxon>
        <taxon>Holophagae</taxon>
        <taxon>Acanthopleuribacterales</taxon>
        <taxon>Acanthopleuribacteraceae</taxon>
        <taxon>Acanthopleuribacter</taxon>
    </lineage>
</organism>
<feature type="domain" description="CzcB-like barrel-sandwich hybrid" evidence="5">
    <location>
        <begin position="83"/>
        <end position="235"/>
    </location>
</feature>
<evidence type="ECO:0000256" key="1">
    <source>
        <dbReference type="ARBA" id="ARBA00009477"/>
    </source>
</evidence>
<dbReference type="EMBL" id="JAFREP010000002">
    <property type="protein sequence ID" value="MBO1317476.1"/>
    <property type="molecule type" value="Genomic_DNA"/>
</dbReference>
<evidence type="ECO:0000259" key="4">
    <source>
        <dbReference type="Pfam" id="PF25954"/>
    </source>
</evidence>
<comment type="similarity">
    <text evidence="1">Belongs to the membrane fusion protein (MFP) (TC 8.A.1) family.</text>
</comment>
<keyword evidence="7" id="KW-1185">Reference proteome</keyword>
<dbReference type="GO" id="GO:0060003">
    <property type="term" value="P:copper ion export"/>
    <property type="evidence" value="ECO:0007669"/>
    <property type="project" value="TreeGrafter"/>
</dbReference>
<dbReference type="GO" id="GO:0030288">
    <property type="term" value="C:outer membrane-bounded periplasmic space"/>
    <property type="evidence" value="ECO:0007669"/>
    <property type="project" value="TreeGrafter"/>
</dbReference>
<sequence>MNPSQKFQLRTLLSAFLLISLLPVLIGGPGHDHGADDHGADDHGAENSIQDPRVLGLTLVKPKQGSLGEAFSRPAEIQFDAKRIAHLKSGLGGFVREVHSEWGRQVRKGEVLVTLESRELGEARAQFLAAAARLRLADRTYQREKSLWQDQITPEQDYLDALQAWETARINERLARQSLIAVGLTEQQIEALIQNPEGSLTHYELKAPFDGTITNQHVSQGEQLEAHDTVVTLVDAARVWVVARVPETDIHQLQVGLPMSLKLAALPGREFQGTCAYLGAELDSETRTLEVRAALANPEGVLRAGMFGEVTFFPKQKDETSTWLLPSNAVQRAEGGHQVYLVKSGHPVESLPVQVTARQGDWVAVQGPLHADQNIAVGDLFLLKSMAEKAAMGGHSH</sequence>
<dbReference type="InterPro" id="IPR058648">
    <property type="entry name" value="HH_CzcB-like"/>
</dbReference>
<dbReference type="NCBIfam" id="TIGR01730">
    <property type="entry name" value="RND_mfp"/>
    <property type="match status" value="1"/>
</dbReference>
<feature type="domain" description="CzcB-like alpha-helical hairpin" evidence="3">
    <location>
        <begin position="122"/>
        <end position="181"/>
    </location>
</feature>
<dbReference type="PANTHER" id="PTHR30097">
    <property type="entry name" value="CATION EFFLUX SYSTEM PROTEIN CUSB"/>
    <property type="match status" value="1"/>
</dbReference>
<dbReference type="Pfam" id="PF25973">
    <property type="entry name" value="BSH_CzcB"/>
    <property type="match status" value="1"/>
</dbReference>
<dbReference type="AlphaFoldDB" id="A0A8J7Q4B3"/>
<comment type="caution">
    <text evidence="6">The sequence shown here is derived from an EMBL/GenBank/DDBJ whole genome shotgun (WGS) entry which is preliminary data.</text>
</comment>
<dbReference type="InterPro" id="IPR006143">
    <property type="entry name" value="RND_pump_MFP"/>
</dbReference>
<dbReference type="GO" id="GO:0016020">
    <property type="term" value="C:membrane"/>
    <property type="evidence" value="ECO:0007669"/>
    <property type="project" value="InterPro"/>
</dbReference>
<dbReference type="PANTHER" id="PTHR30097:SF4">
    <property type="entry name" value="SLR6042 PROTEIN"/>
    <property type="match status" value="1"/>
</dbReference>
<protein>
    <submittedName>
        <fullName evidence="6">Efflux RND transporter periplasmic adaptor subunit</fullName>
    </submittedName>
</protein>
<dbReference type="InterPro" id="IPR058792">
    <property type="entry name" value="Beta-barrel_RND_2"/>
</dbReference>
<dbReference type="InterPro" id="IPR058647">
    <property type="entry name" value="BSH_CzcB-like"/>
</dbReference>
<dbReference type="Pfam" id="PF25954">
    <property type="entry name" value="Beta-barrel_RND_2"/>
    <property type="match status" value="1"/>
</dbReference>
<dbReference type="Gene3D" id="1.10.287.470">
    <property type="entry name" value="Helix hairpin bin"/>
    <property type="match status" value="1"/>
</dbReference>
<dbReference type="FunFam" id="2.40.30.170:FF:000010">
    <property type="entry name" value="Efflux RND transporter periplasmic adaptor subunit"/>
    <property type="match status" value="1"/>
</dbReference>
<dbReference type="GO" id="GO:0022857">
    <property type="term" value="F:transmembrane transporter activity"/>
    <property type="evidence" value="ECO:0007669"/>
    <property type="project" value="InterPro"/>
</dbReference>
<dbReference type="GO" id="GO:0046914">
    <property type="term" value="F:transition metal ion binding"/>
    <property type="evidence" value="ECO:0007669"/>
    <property type="project" value="TreeGrafter"/>
</dbReference>
<feature type="domain" description="CusB-like beta-barrel" evidence="4">
    <location>
        <begin position="238"/>
        <end position="312"/>
    </location>
</feature>
<name>A0A8J7Q4B3_9BACT</name>
<dbReference type="RefSeq" id="WP_207856712.1">
    <property type="nucleotide sequence ID" value="NZ_JAFREP010000002.1"/>
</dbReference>